<dbReference type="EMBL" id="BAAASJ010000113">
    <property type="protein sequence ID" value="GAA2656911.1"/>
    <property type="molecule type" value="Genomic_DNA"/>
</dbReference>
<dbReference type="Proteomes" id="UP001500151">
    <property type="component" value="Unassembled WGS sequence"/>
</dbReference>
<protein>
    <submittedName>
        <fullName evidence="1">Uncharacterized protein</fullName>
    </submittedName>
</protein>
<evidence type="ECO:0000313" key="2">
    <source>
        <dbReference type="Proteomes" id="UP001500151"/>
    </source>
</evidence>
<reference evidence="1 2" key="1">
    <citation type="journal article" date="2019" name="Int. J. Syst. Evol. Microbiol.">
        <title>The Global Catalogue of Microorganisms (GCM) 10K type strain sequencing project: providing services to taxonomists for standard genome sequencing and annotation.</title>
        <authorList>
            <consortium name="The Broad Institute Genomics Platform"/>
            <consortium name="The Broad Institute Genome Sequencing Center for Infectious Disease"/>
            <person name="Wu L."/>
            <person name="Ma J."/>
        </authorList>
    </citation>
    <scope>NUCLEOTIDE SEQUENCE [LARGE SCALE GENOMIC DNA]</scope>
    <source>
        <strain evidence="1 2">JCM 4524</strain>
    </source>
</reference>
<dbReference type="RefSeq" id="WP_344395393.1">
    <property type="nucleotide sequence ID" value="NZ_BAAASJ010000113.1"/>
</dbReference>
<sequence>MSGDFLVAKAHPKPSAPKLIDWKNRAYSLTCDDVVDKPVRVTLRNGKGVAKGSILGGGYDRWEVEVQRTAQGRLSRLGNVTAVLFYCSPQPSNFFMQELRVYRTDDGSEIGRTPTFDVQELAPQYQPKSLTIKDRLLAADLRFYGPQDSHADGPSILRHVTWTWEDGRFVPHGADGESEDRGRVDLNRQHMTVNGMGPLELGMSRDEAAKAIGAPIPGREGRRICTDFSVEGGPEGLLLRFESDRLVAIYVHRPATTISTLSGIHIDSTRDDVLNTYPGEITSTIPEYGGEELIFAPAAPEFAGKVIRFGMNNGVVDTFIAGESDWAVFAPSCGGPE</sequence>
<keyword evidence="2" id="KW-1185">Reference proteome</keyword>
<evidence type="ECO:0000313" key="1">
    <source>
        <dbReference type="EMBL" id="GAA2656911.1"/>
    </source>
</evidence>
<comment type="caution">
    <text evidence="1">The sequence shown here is derived from an EMBL/GenBank/DDBJ whole genome shotgun (WGS) entry which is preliminary data.</text>
</comment>
<gene>
    <name evidence="1" type="ORF">GCM10010307_71040</name>
</gene>
<proteinExistence type="predicted"/>
<accession>A0ABN3RNA4</accession>
<organism evidence="1 2">
    <name type="scientific">Streptomyces vastus</name>
    <dbReference type="NCBI Taxonomy" id="285451"/>
    <lineage>
        <taxon>Bacteria</taxon>
        <taxon>Bacillati</taxon>
        <taxon>Actinomycetota</taxon>
        <taxon>Actinomycetes</taxon>
        <taxon>Kitasatosporales</taxon>
        <taxon>Streptomycetaceae</taxon>
        <taxon>Streptomyces</taxon>
    </lineage>
</organism>
<name>A0ABN3RNA4_9ACTN</name>